<gene>
    <name evidence="3" type="ORF">PENTCL1PPCAC_21803</name>
</gene>
<feature type="non-terminal residue" evidence="3">
    <location>
        <position position="1"/>
    </location>
</feature>
<proteinExistence type="predicted"/>
<evidence type="ECO:0000256" key="2">
    <source>
        <dbReference type="SAM" id="MobiDB-lite"/>
    </source>
</evidence>
<dbReference type="PANTHER" id="PTHR21974:SF2">
    <property type="entry name" value="RE15880P"/>
    <property type="match status" value="1"/>
</dbReference>
<accession>A0AAV5TYK6</accession>
<protein>
    <submittedName>
        <fullName evidence="3">Uncharacterized protein</fullName>
    </submittedName>
</protein>
<name>A0AAV5TYK6_9BILA</name>
<evidence type="ECO:0000256" key="1">
    <source>
        <dbReference type="SAM" id="Coils"/>
    </source>
</evidence>
<feature type="compositionally biased region" description="Low complexity" evidence="2">
    <location>
        <begin position="117"/>
        <end position="136"/>
    </location>
</feature>
<dbReference type="PANTHER" id="PTHR21974">
    <property type="entry name" value="RE15880P"/>
    <property type="match status" value="1"/>
</dbReference>
<sequence length="573" mass="65513">STLSSSARLKPTRKVTMGSGASKKKDGQPPSLHPEPEGKENLAKAKESVKDASRNANQAMHDVSDEYMKKKFDHGGDVMIPAEPMDKEKEKKPRKKSKRDKTPGAPKKKKGTKKAVEGAGVAGATPVPGPGETTPEPKGDAPPASLKLSDGVIQNYNQSFQDYINLEKSIYRYERKNVVKKYESKSIFADDIKKTVDQLEATYKELRKQTEKEKTDVENLEQPSVKTFLKQQNMWDQRFTRERQEYLDAINKQEIAEKELKMARDQHHRASKIAEIYKQQVDNLNGLYEQQDKMLSGIFGTEYASEKENVLEGEVDDLIEWQQRVALAMFKWTNARALLVHANTQMAFGITRWQELKHIDKTVYLGKVQFPYATEEEMALLETTVNSSFKDVQSDETLDKALKIYQDTHKKIAALIQWFDKVINDTIRKDLDKANNKVKQDMGKEMKFDYDDVDDDDLEQELLALEAEAVKDQNELPGENLTDILNLSQPDGRDPTPLPSSKLAPLPTKDALFGDVKQKLDEYDKTRKTFESRNNLQREKQAMALQEKLKLRQQNNRRTRTDRRKSVMVPNAD</sequence>
<dbReference type="GO" id="GO:0005929">
    <property type="term" value="C:cilium"/>
    <property type="evidence" value="ECO:0007669"/>
    <property type="project" value="TreeGrafter"/>
</dbReference>
<dbReference type="Proteomes" id="UP001432027">
    <property type="component" value="Unassembled WGS sequence"/>
</dbReference>
<dbReference type="AlphaFoldDB" id="A0AAV5TYK6"/>
<feature type="compositionally biased region" description="Basic and acidic residues" evidence="2">
    <location>
        <begin position="34"/>
        <end position="53"/>
    </location>
</feature>
<evidence type="ECO:0000313" key="3">
    <source>
        <dbReference type="EMBL" id="GMS99628.1"/>
    </source>
</evidence>
<feature type="region of interest" description="Disordered" evidence="2">
    <location>
        <begin position="473"/>
        <end position="510"/>
    </location>
</feature>
<evidence type="ECO:0000313" key="4">
    <source>
        <dbReference type="Proteomes" id="UP001432027"/>
    </source>
</evidence>
<organism evidence="3 4">
    <name type="scientific">Pristionchus entomophagus</name>
    <dbReference type="NCBI Taxonomy" id="358040"/>
    <lineage>
        <taxon>Eukaryota</taxon>
        <taxon>Metazoa</taxon>
        <taxon>Ecdysozoa</taxon>
        <taxon>Nematoda</taxon>
        <taxon>Chromadorea</taxon>
        <taxon>Rhabditida</taxon>
        <taxon>Rhabditina</taxon>
        <taxon>Diplogasteromorpha</taxon>
        <taxon>Diplogasteroidea</taxon>
        <taxon>Neodiplogasteridae</taxon>
        <taxon>Pristionchus</taxon>
    </lineage>
</organism>
<feature type="coiled-coil region" evidence="1">
    <location>
        <begin position="189"/>
        <end position="216"/>
    </location>
</feature>
<feature type="region of interest" description="Disordered" evidence="2">
    <location>
        <begin position="1"/>
        <end position="147"/>
    </location>
</feature>
<feature type="non-terminal residue" evidence="3">
    <location>
        <position position="573"/>
    </location>
</feature>
<keyword evidence="4" id="KW-1185">Reference proteome</keyword>
<feature type="region of interest" description="Disordered" evidence="2">
    <location>
        <begin position="550"/>
        <end position="573"/>
    </location>
</feature>
<comment type="caution">
    <text evidence="3">The sequence shown here is derived from an EMBL/GenBank/DDBJ whole genome shotgun (WGS) entry which is preliminary data.</text>
</comment>
<reference evidence="3" key="1">
    <citation type="submission" date="2023-10" db="EMBL/GenBank/DDBJ databases">
        <title>Genome assembly of Pristionchus species.</title>
        <authorList>
            <person name="Yoshida K."/>
            <person name="Sommer R.J."/>
        </authorList>
    </citation>
    <scope>NUCLEOTIDE SEQUENCE</scope>
    <source>
        <strain evidence="3">RS0144</strain>
    </source>
</reference>
<feature type="compositionally biased region" description="Basic and acidic residues" evidence="2">
    <location>
        <begin position="62"/>
        <end position="76"/>
    </location>
</feature>
<dbReference type="EMBL" id="BTSX01000005">
    <property type="protein sequence ID" value="GMS99628.1"/>
    <property type="molecule type" value="Genomic_DNA"/>
</dbReference>
<keyword evidence="1" id="KW-0175">Coiled coil</keyword>